<reference evidence="3" key="1">
    <citation type="journal article" date="2020" name="Nat. Commun.">
        <title>Genome sequence of the cluster root forming white lupin.</title>
        <authorList>
            <person name="Hufnagel B."/>
            <person name="Marques A."/>
            <person name="Soriano A."/>
            <person name="Marques L."/>
            <person name="Divol F."/>
            <person name="Doumas P."/>
            <person name="Sallet E."/>
            <person name="Mancinotti D."/>
            <person name="Carrere S."/>
            <person name="Marande W."/>
            <person name="Arribat S."/>
            <person name="Keller J."/>
            <person name="Huneau C."/>
            <person name="Blein T."/>
            <person name="Aime D."/>
            <person name="Laguerre M."/>
            <person name="Taylor J."/>
            <person name="Schubert V."/>
            <person name="Nelson M."/>
            <person name="Geu-Flores F."/>
            <person name="Crespi M."/>
            <person name="Gallardo-Guerrero K."/>
            <person name="Delaux P.-M."/>
            <person name="Salse J."/>
            <person name="Berges H."/>
            <person name="Guyot R."/>
            <person name="Gouzy J."/>
            <person name="Peret B."/>
        </authorList>
    </citation>
    <scope>NUCLEOTIDE SEQUENCE [LARGE SCALE GENOMIC DNA]</scope>
    <source>
        <strain evidence="3">cv. Amiga</strain>
    </source>
</reference>
<dbReference type="InterPro" id="IPR001810">
    <property type="entry name" value="F-box_dom"/>
</dbReference>
<sequence length="419" mass="48812">MANIVATIEYLVHEILLRLPVKSLLRFKCVSKQWLALISEPYFCNSHTLRLYRTSRVFPSSILHALSDSRNCQVIPLKTINVSDSFKFHNVNVPIGMVIQSSNGLLLIQRITLDGDEAEVEYFVCNPTTNKSVPVIFPTQQLSSSVISLFICFEPWKSLHYKLVSFRSKNYESIDDMSSLVISTDIIYNEYVINVYSSETRSWSEPGFTFTSHDNTPPYQINAVYFNGSLYWPSYILSKCIYFDLDSQNLMTCPMPFDFEDKRSLKFCESGGHLYFLFYLRDDSLLKIMDLNEENSEWSLRYQIKLCDSYSHILFCFTYCVVKQENDKDSLLLIWYNDKVMLYNLVDSTFRDLSSYSPSLMIETSSYFFQHYENLSCVDPIKNMKIDFDVGVVLHGYSHVGERDHTLSVHLVWPDYDRV</sequence>
<evidence type="ECO:0000313" key="2">
    <source>
        <dbReference type="EMBL" id="KAE9619845.1"/>
    </source>
</evidence>
<evidence type="ECO:0000313" key="3">
    <source>
        <dbReference type="Proteomes" id="UP000447434"/>
    </source>
</evidence>
<dbReference type="CDD" id="cd22157">
    <property type="entry name" value="F-box_AtFBW1-like"/>
    <property type="match status" value="1"/>
</dbReference>
<dbReference type="PANTHER" id="PTHR35546">
    <property type="entry name" value="F-BOX PROTEIN INTERACTION DOMAIN PROTEIN-RELATED"/>
    <property type="match status" value="1"/>
</dbReference>
<evidence type="ECO:0000259" key="1">
    <source>
        <dbReference type="SMART" id="SM00256"/>
    </source>
</evidence>
<dbReference type="EMBL" id="WOCE01000002">
    <property type="protein sequence ID" value="KAE9619845.1"/>
    <property type="molecule type" value="Genomic_DNA"/>
</dbReference>
<comment type="caution">
    <text evidence="2">The sequence shown here is derived from an EMBL/GenBank/DDBJ whole genome shotgun (WGS) entry which is preliminary data.</text>
</comment>
<dbReference type="SUPFAM" id="SSF81383">
    <property type="entry name" value="F-box domain"/>
    <property type="match status" value="1"/>
</dbReference>
<proteinExistence type="predicted"/>
<dbReference type="AlphaFoldDB" id="A0A6A4QYI6"/>
<organism evidence="2 3">
    <name type="scientific">Lupinus albus</name>
    <name type="common">White lupine</name>
    <name type="synonym">Lupinus termis</name>
    <dbReference type="NCBI Taxonomy" id="3870"/>
    <lineage>
        <taxon>Eukaryota</taxon>
        <taxon>Viridiplantae</taxon>
        <taxon>Streptophyta</taxon>
        <taxon>Embryophyta</taxon>
        <taxon>Tracheophyta</taxon>
        <taxon>Spermatophyta</taxon>
        <taxon>Magnoliopsida</taxon>
        <taxon>eudicotyledons</taxon>
        <taxon>Gunneridae</taxon>
        <taxon>Pentapetalae</taxon>
        <taxon>rosids</taxon>
        <taxon>fabids</taxon>
        <taxon>Fabales</taxon>
        <taxon>Fabaceae</taxon>
        <taxon>Papilionoideae</taxon>
        <taxon>50 kb inversion clade</taxon>
        <taxon>genistoids sensu lato</taxon>
        <taxon>core genistoids</taxon>
        <taxon>Genisteae</taxon>
        <taxon>Lupinus</taxon>
    </lineage>
</organism>
<dbReference type="InterPro" id="IPR055290">
    <property type="entry name" value="At3g26010-like"/>
</dbReference>
<name>A0A6A4QYI6_LUPAL</name>
<dbReference type="OrthoDB" id="605328at2759"/>
<dbReference type="Gene3D" id="1.20.1280.50">
    <property type="match status" value="1"/>
</dbReference>
<dbReference type="InterPro" id="IPR036047">
    <property type="entry name" value="F-box-like_dom_sf"/>
</dbReference>
<dbReference type="Pfam" id="PF00646">
    <property type="entry name" value="F-box"/>
    <property type="match status" value="1"/>
</dbReference>
<keyword evidence="3" id="KW-1185">Reference proteome</keyword>
<dbReference type="SMART" id="SM00256">
    <property type="entry name" value="FBOX"/>
    <property type="match status" value="1"/>
</dbReference>
<protein>
    <submittedName>
        <fullName evidence="2">Putative F-box domain-containing protein</fullName>
    </submittedName>
</protein>
<gene>
    <name evidence="2" type="ORF">Lalb_Chr02g0157581</name>
</gene>
<feature type="domain" description="F-box" evidence="1">
    <location>
        <begin position="7"/>
        <end position="47"/>
    </location>
</feature>
<dbReference type="Proteomes" id="UP000447434">
    <property type="component" value="Chromosome 2"/>
</dbReference>
<dbReference type="PANTHER" id="PTHR35546:SF130">
    <property type="entry name" value="EXPRESSED PROTEIN"/>
    <property type="match status" value="1"/>
</dbReference>
<accession>A0A6A4QYI6</accession>